<accession>A0A645D5Q3</accession>
<evidence type="ECO:0000313" key="2">
    <source>
        <dbReference type="EMBL" id="MPM84686.1"/>
    </source>
</evidence>
<feature type="region of interest" description="Disordered" evidence="1">
    <location>
        <begin position="1"/>
        <end position="84"/>
    </location>
</feature>
<protein>
    <submittedName>
        <fullName evidence="2">Uncharacterized protein</fullName>
    </submittedName>
</protein>
<gene>
    <name evidence="2" type="ORF">SDC9_131759</name>
</gene>
<organism evidence="2">
    <name type="scientific">bioreactor metagenome</name>
    <dbReference type="NCBI Taxonomy" id="1076179"/>
    <lineage>
        <taxon>unclassified sequences</taxon>
        <taxon>metagenomes</taxon>
        <taxon>ecological metagenomes</taxon>
    </lineage>
</organism>
<sequence length="205" mass="21353">MVARLTGGQHQQMAAGRVGSAGLRGGQVQRQLGTEDGPHPGGFSGLGEPGDPVEPVVVGERQRGQSEPLGLDDQVGRCGGPVEEGERRMGVQFGVRDGIRGSDDRGRAVAAALVGDRGVHPGRRGRAGVAQRPFEVGPGHRRVVEAHQSCLPISRTSPRPTTGRRRRTAAARRSGCRRPSGTGGPGAGGRDPRGVRPAATGRPRR</sequence>
<feature type="compositionally biased region" description="Low complexity" evidence="1">
    <location>
        <begin position="49"/>
        <end position="59"/>
    </location>
</feature>
<feature type="region of interest" description="Disordered" evidence="1">
    <location>
        <begin position="145"/>
        <end position="205"/>
    </location>
</feature>
<proteinExistence type="predicted"/>
<dbReference type="AlphaFoldDB" id="A0A645D5Q3"/>
<comment type="caution">
    <text evidence="2">The sequence shown here is derived from an EMBL/GenBank/DDBJ whole genome shotgun (WGS) entry which is preliminary data.</text>
</comment>
<dbReference type="EMBL" id="VSSQ01033171">
    <property type="protein sequence ID" value="MPM84686.1"/>
    <property type="molecule type" value="Genomic_DNA"/>
</dbReference>
<reference evidence="2" key="1">
    <citation type="submission" date="2019-08" db="EMBL/GenBank/DDBJ databases">
        <authorList>
            <person name="Kucharzyk K."/>
            <person name="Murdoch R.W."/>
            <person name="Higgins S."/>
            <person name="Loffler F."/>
        </authorList>
    </citation>
    <scope>NUCLEOTIDE SEQUENCE</scope>
</reference>
<feature type="compositionally biased region" description="Basic residues" evidence="1">
    <location>
        <begin position="162"/>
        <end position="176"/>
    </location>
</feature>
<name>A0A645D5Q3_9ZZZZ</name>
<evidence type="ECO:0000256" key="1">
    <source>
        <dbReference type="SAM" id="MobiDB-lite"/>
    </source>
</evidence>
<feature type="compositionally biased region" description="Gly residues" evidence="1">
    <location>
        <begin position="39"/>
        <end position="48"/>
    </location>
</feature>